<dbReference type="EMBL" id="QIBW01000001">
    <property type="protein sequence ID" value="ROT92099.1"/>
    <property type="molecule type" value="Genomic_DNA"/>
</dbReference>
<feature type="compositionally biased region" description="Basic residues" evidence="1">
    <location>
        <begin position="19"/>
        <end position="28"/>
    </location>
</feature>
<evidence type="ECO:0000313" key="3">
    <source>
        <dbReference type="Proteomes" id="UP000285258"/>
    </source>
</evidence>
<reference evidence="3" key="1">
    <citation type="submission" date="2018-05" db="EMBL/GenBank/DDBJ databases">
        <title>Genome Sequencing of selected type strains of the family Eggerthellaceae.</title>
        <authorList>
            <person name="Danylec N."/>
            <person name="Stoll D.A."/>
            <person name="Doetsch A."/>
            <person name="Huch M."/>
        </authorList>
    </citation>
    <scope>NUCLEOTIDE SEQUENCE [LARGE SCALE GENOMIC DNA]</scope>
    <source>
        <strain evidence="3">DSM 27213</strain>
    </source>
</reference>
<comment type="caution">
    <text evidence="2">The sequence shown here is derived from an EMBL/GenBank/DDBJ whole genome shotgun (WGS) entry which is preliminary data.</text>
</comment>
<sequence length="87" mass="9203">MGRMRGRFSGGPAFGVLKRMGRTRSHAQKKGEDGEFDEESALGGALAGGMLAGRVPCDAVHCIGLGKRAGAGCGRFIGRWRGVERRI</sequence>
<protein>
    <submittedName>
        <fullName evidence="2">Uncharacterized protein</fullName>
    </submittedName>
</protein>
<proteinExistence type="predicted"/>
<name>A0A423UNV3_9ACTN</name>
<feature type="region of interest" description="Disordered" evidence="1">
    <location>
        <begin position="1"/>
        <end position="38"/>
    </location>
</feature>
<dbReference type="AlphaFoldDB" id="A0A423UNV3"/>
<organism evidence="2 3">
    <name type="scientific">Gordonibacter urolithinfaciens</name>
    <dbReference type="NCBI Taxonomy" id="1335613"/>
    <lineage>
        <taxon>Bacteria</taxon>
        <taxon>Bacillati</taxon>
        <taxon>Actinomycetota</taxon>
        <taxon>Coriobacteriia</taxon>
        <taxon>Eggerthellales</taxon>
        <taxon>Eggerthellaceae</taxon>
        <taxon>Gordonibacter</taxon>
    </lineage>
</organism>
<gene>
    <name evidence="2" type="ORF">DMP12_00995</name>
</gene>
<dbReference type="Proteomes" id="UP000285258">
    <property type="component" value="Unassembled WGS sequence"/>
</dbReference>
<evidence type="ECO:0000256" key="1">
    <source>
        <dbReference type="SAM" id="MobiDB-lite"/>
    </source>
</evidence>
<evidence type="ECO:0000313" key="2">
    <source>
        <dbReference type="EMBL" id="ROT92099.1"/>
    </source>
</evidence>
<accession>A0A423UNV3</accession>